<dbReference type="Gene3D" id="1.10.510.10">
    <property type="entry name" value="Transferase(Phosphotransferase) domain 1"/>
    <property type="match status" value="1"/>
</dbReference>
<feature type="region of interest" description="Disordered" evidence="1">
    <location>
        <begin position="350"/>
        <end position="492"/>
    </location>
</feature>
<feature type="region of interest" description="Disordered" evidence="1">
    <location>
        <begin position="1096"/>
        <end position="1149"/>
    </location>
</feature>
<reference evidence="3 4" key="1">
    <citation type="submission" date="2019-07" db="EMBL/GenBank/DDBJ databases">
        <title>Rhodotorula toruloides NBRC10032 genome sequencing.</title>
        <authorList>
            <person name="Shida Y."/>
            <person name="Takaku H."/>
            <person name="Ogasawara W."/>
            <person name="Mori K."/>
        </authorList>
    </citation>
    <scope>NUCLEOTIDE SEQUENCE [LARGE SCALE GENOMIC DNA]</scope>
    <source>
        <strain evidence="3 4">NBRC10032</strain>
    </source>
</reference>
<feature type="compositionally biased region" description="Low complexity" evidence="1">
    <location>
        <begin position="627"/>
        <end position="643"/>
    </location>
</feature>
<dbReference type="CDD" id="cd14014">
    <property type="entry name" value="STKc_PknB_like"/>
    <property type="match status" value="1"/>
</dbReference>
<protein>
    <submittedName>
        <fullName evidence="3">Serine/threonine protein kinase</fullName>
    </submittedName>
</protein>
<feature type="region of interest" description="Disordered" evidence="1">
    <location>
        <begin position="601"/>
        <end position="646"/>
    </location>
</feature>
<sequence length="1149" mass="124966">MATASTLMPLLAQSFIDSVPSSPKTPRRQVVGYGASPSPRTKERARRVAGEGMAGRESIFSWSDQTLAERFQFVEEIGYGNWGSVWKVQPKLAGPGAPIQSVKLVHRLKNPTSSARVRALWTEFKCIRALRTDPHPNLIHFQSFIISPSYAICLMDFHPRLMPVALPESRAKPYFLQLLSAVQHVHSHGIAHNDIKPSNILLSHEDRPVLIDFGFAQQYEEGNPDRFLSSLSWGTPEYLSPERAKGALHDERLSDVFALGVTMYEIVVGRTPFEKSEDENFLNREQLEVYYNRTLTGQFYGDYIISTEFESLIRHMVEPSIKLRMPSCGAALKHRFFDLPPSPFADTRNSILYTTPTKPTPAKSLVQTPSSSAKNANRPVTQAPKQQTPASSSAKKKKQFVIYQDDNMSAVMPTPPCTGTGVSPFSPRQEPLANRTNVQPGATDPSTTQTPQKTAVRPASAVKSPPPRSRIPVRTPKPDITSPPAKTVASAAPVPSRILNSAGRPATLGHKRIVSSPTMLRTRPRVVSQPLLSKFALEETSPVEQPDAVNKAGLTRSSLVKSVKRKPVPSMTELSFVPTLPKTIKPAGVVEPVLHALTDSSSGLASAEEEEEVLASNPASPVPLLEADSSSDSSPSAPTTPTDELPTFVSTSRTYIVKCKSKAIGGEGALTNFGGVLTNELPRLRKSSQAVAARIGKLSVKNVRRAPSAMSFAGLKAAATGRRRASLTDSMFEMIEAERLDERNAHTMPLRLEHKVSSPRKERARLASFSRQVQHVLDSRNVVDPFMISPTASLDTTTRVQVALPTAGAGDEPLEPFSFNGTASLNNKPGEGEILTFSPPQRSSSLRRNSPGQQTTTISPPTSPDTSTGEFKPGHRRIPTAIRNLPSVVLHESADDGDYSESDYSRADTPAFERVVSPPPPPPPPRIVEEARQLPTWVLDEYSDDEDAEADVDEPTVTLGSPTRIRRIPSKLKKGSVTATYETISTPSAARSTVPRPPLQRGGTYESVSSAAATSPAARPASPSHSALPFTNLHLRSDSRSTFNSISSTHSNGRKPVGKGLHKRSRSVLSFFSLFSAGAGDARDTVRSASRMSNISNLGWSTSSRDVLGQAQQQQQHEREGQMSPPPVPSGKKAKKVGRLRKAMSKVFR</sequence>
<dbReference type="EMBL" id="BJWK01000013">
    <property type="protein sequence ID" value="GEM11102.1"/>
    <property type="molecule type" value="Genomic_DNA"/>
</dbReference>
<dbReference type="Pfam" id="PF00069">
    <property type="entry name" value="Pkinase"/>
    <property type="match status" value="1"/>
</dbReference>
<dbReference type="PANTHER" id="PTHR24348:SF68">
    <property type="entry name" value="SERINE_THREONINE-PROTEIN KINASE ATG1C"/>
    <property type="match status" value="1"/>
</dbReference>
<keyword evidence="3" id="KW-0808">Transferase</keyword>
<organism evidence="3 4">
    <name type="scientific">Rhodotorula toruloides</name>
    <name type="common">Yeast</name>
    <name type="synonym">Rhodosporidium toruloides</name>
    <dbReference type="NCBI Taxonomy" id="5286"/>
    <lineage>
        <taxon>Eukaryota</taxon>
        <taxon>Fungi</taxon>
        <taxon>Dikarya</taxon>
        <taxon>Basidiomycota</taxon>
        <taxon>Pucciniomycotina</taxon>
        <taxon>Microbotryomycetes</taxon>
        <taxon>Sporidiobolales</taxon>
        <taxon>Sporidiobolaceae</taxon>
        <taxon>Rhodotorula</taxon>
    </lineage>
</organism>
<feature type="compositionally biased region" description="Polar residues" evidence="1">
    <location>
        <begin position="434"/>
        <end position="453"/>
    </location>
</feature>
<feature type="compositionally biased region" description="Basic residues" evidence="1">
    <location>
        <begin position="1132"/>
        <end position="1149"/>
    </location>
</feature>
<dbReference type="AlphaFoldDB" id="A0A511KL48"/>
<feature type="compositionally biased region" description="Polar residues" evidence="1">
    <location>
        <begin position="1041"/>
        <end position="1051"/>
    </location>
</feature>
<dbReference type="InterPro" id="IPR011009">
    <property type="entry name" value="Kinase-like_dom_sf"/>
</dbReference>
<dbReference type="InterPro" id="IPR000719">
    <property type="entry name" value="Prot_kinase_dom"/>
</dbReference>
<evidence type="ECO:0000313" key="3">
    <source>
        <dbReference type="EMBL" id="GEM11102.1"/>
    </source>
</evidence>
<feature type="compositionally biased region" description="Low complexity" evidence="1">
    <location>
        <begin position="1007"/>
        <end position="1029"/>
    </location>
</feature>
<dbReference type="PROSITE" id="PS00108">
    <property type="entry name" value="PROTEIN_KINASE_ST"/>
    <property type="match status" value="1"/>
</dbReference>
<dbReference type="PROSITE" id="PS50011">
    <property type="entry name" value="PROTEIN_KINASE_DOM"/>
    <property type="match status" value="1"/>
</dbReference>
<dbReference type="GO" id="GO:0004674">
    <property type="term" value="F:protein serine/threonine kinase activity"/>
    <property type="evidence" value="ECO:0007669"/>
    <property type="project" value="UniProtKB-KW"/>
</dbReference>
<dbReference type="InterPro" id="IPR008271">
    <property type="entry name" value="Ser/Thr_kinase_AS"/>
</dbReference>
<feature type="region of interest" description="Disordered" evidence="1">
    <location>
        <begin position="1041"/>
        <end position="1061"/>
    </location>
</feature>
<evidence type="ECO:0000313" key="4">
    <source>
        <dbReference type="Proteomes" id="UP000321518"/>
    </source>
</evidence>
<feature type="compositionally biased region" description="Polar residues" evidence="1">
    <location>
        <begin position="838"/>
        <end position="848"/>
    </location>
</feature>
<comment type="caution">
    <text evidence="3">The sequence shown here is derived from an EMBL/GenBank/DDBJ whole genome shotgun (WGS) entry which is preliminary data.</text>
</comment>
<feature type="region of interest" description="Disordered" evidence="1">
    <location>
        <begin position="808"/>
        <end position="888"/>
    </location>
</feature>
<feature type="domain" description="Protein kinase" evidence="2">
    <location>
        <begin position="71"/>
        <end position="337"/>
    </location>
</feature>
<proteinExistence type="predicted"/>
<dbReference type="Proteomes" id="UP000321518">
    <property type="component" value="Unassembled WGS sequence"/>
</dbReference>
<feature type="region of interest" description="Disordered" evidence="1">
    <location>
        <begin position="19"/>
        <end position="42"/>
    </location>
</feature>
<dbReference type="SUPFAM" id="SSF56112">
    <property type="entry name" value="Protein kinase-like (PK-like)"/>
    <property type="match status" value="1"/>
</dbReference>
<dbReference type="InterPro" id="IPR045269">
    <property type="entry name" value="Atg1-like"/>
</dbReference>
<feature type="compositionally biased region" description="Polar residues" evidence="1">
    <location>
        <begin position="1096"/>
        <end position="1105"/>
    </location>
</feature>
<feature type="region of interest" description="Disordered" evidence="1">
    <location>
        <begin position="983"/>
        <end position="1029"/>
    </location>
</feature>
<dbReference type="GO" id="GO:0005524">
    <property type="term" value="F:ATP binding"/>
    <property type="evidence" value="ECO:0007669"/>
    <property type="project" value="InterPro"/>
</dbReference>
<feature type="compositionally biased region" description="Polar residues" evidence="1">
    <location>
        <begin position="365"/>
        <end position="393"/>
    </location>
</feature>
<dbReference type="OrthoDB" id="68483at2759"/>
<keyword evidence="3" id="KW-0418">Kinase</keyword>
<feature type="compositionally biased region" description="Low complexity" evidence="1">
    <location>
        <begin position="850"/>
        <end position="869"/>
    </location>
</feature>
<evidence type="ECO:0000256" key="1">
    <source>
        <dbReference type="SAM" id="MobiDB-lite"/>
    </source>
</evidence>
<dbReference type="GO" id="GO:0005737">
    <property type="term" value="C:cytoplasm"/>
    <property type="evidence" value="ECO:0007669"/>
    <property type="project" value="TreeGrafter"/>
</dbReference>
<evidence type="ECO:0000259" key="2">
    <source>
        <dbReference type="PROSITE" id="PS50011"/>
    </source>
</evidence>
<gene>
    <name evidence="3" type="ORF">Rt10032_c13g5119</name>
</gene>
<accession>A0A511KL48</accession>
<feature type="compositionally biased region" description="Basic residues" evidence="1">
    <location>
        <begin position="1052"/>
        <end position="1061"/>
    </location>
</feature>
<name>A0A511KL48_RHOTO</name>
<dbReference type="GO" id="GO:0010506">
    <property type="term" value="P:regulation of autophagy"/>
    <property type="evidence" value="ECO:0007669"/>
    <property type="project" value="InterPro"/>
</dbReference>
<keyword evidence="3" id="KW-0723">Serine/threonine-protein kinase</keyword>
<dbReference type="SMART" id="SM00220">
    <property type="entry name" value="S_TKc"/>
    <property type="match status" value="1"/>
</dbReference>
<dbReference type="PANTHER" id="PTHR24348">
    <property type="entry name" value="SERINE/THREONINE-PROTEIN KINASE UNC-51-RELATED"/>
    <property type="match status" value="1"/>
</dbReference>